<organism evidence="2 3">
    <name type="scientific">Candidatus Magasanikbacteria bacterium RIFOXYC12_FULL_33_11</name>
    <dbReference type="NCBI Taxonomy" id="1798701"/>
    <lineage>
        <taxon>Bacteria</taxon>
        <taxon>Candidatus Magasanikiibacteriota</taxon>
    </lineage>
</organism>
<proteinExistence type="predicted"/>
<feature type="transmembrane region" description="Helical" evidence="1">
    <location>
        <begin position="9"/>
        <end position="28"/>
    </location>
</feature>
<comment type="caution">
    <text evidence="2">The sequence shown here is derived from an EMBL/GenBank/DDBJ whole genome shotgun (WGS) entry which is preliminary data.</text>
</comment>
<protein>
    <submittedName>
        <fullName evidence="2">Uncharacterized protein</fullName>
    </submittedName>
</protein>
<gene>
    <name evidence="2" type="ORF">A2493_01435</name>
</gene>
<name>A0A1F6NLZ3_9BACT</name>
<evidence type="ECO:0000256" key="1">
    <source>
        <dbReference type="SAM" id="Phobius"/>
    </source>
</evidence>
<accession>A0A1F6NLZ3</accession>
<evidence type="ECO:0000313" key="3">
    <source>
        <dbReference type="Proteomes" id="UP000178349"/>
    </source>
</evidence>
<dbReference type="EMBL" id="MFQW01000059">
    <property type="protein sequence ID" value="OGH84889.1"/>
    <property type="molecule type" value="Genomic_DNA"/>
</dbReference>
<evidence type="ECO:0000313" key="2">
    <source>
        <dbReference type="EMBL" id="OGH84889.1"/>
    </source>
</evidence>
<sequence length="204" mass="23581">MEVNKKKIFKLDIIFFVVLLAVGFYFFWKSAPEATAPANEDDLDIKVSSSSELPEGVVVTDLGDGNKLVINDIDKYTVKVSDVYYVEQTKDKNLAVTSYSDQNKINTDFFDYRVIFMSHDNSLEDLENYVKDKCSSNLDCNSYNIEEVFFNNIKWYKVTYKGDYVGAGWPEFFSENKGQTYSLLFQFADDNFINNILTNFKFVN</sequence>
<dbReference type="AlphaFoldDB" id="A0A1F6NLZ3"/>
<dbReference type="Proteomes" id="UP000178349">
    <property type="component" value="Unassembled WGS sequence"/>
</dbReference>
<keyword evidence="1" id="KW-0472">Membrane</keyword>
<keyword evidence="1" id="KW-0812">Transmembrane</keyword>
<reference evidence="2 3" key="1">
    <citation type="journal article" date="2016" name="Nat. Commun.">
        <title>Thousands of microbial genomes shed light on interconnected biogeochemical processes in an aquifer system.</title>
        <authorList>
            <person name="Anantharaman K."/>
            <person name="Brown C.T."/>
            <person name="Hug L.A."/>
            <person name="Sharon I."/>
            <person name="Castelle C.J."/>
            <person name="Probst A.J."/>
            <person name="Thomas B.C."/>
            <person name="Singh A."/>
            <person name="Wilkins M.J."/>
            <person name="Karaoz U."/>
            <person name="Brodie E.L."/>
            <person name="Williams K.H."/>
            <person name="Hubbard S.S."/>
            <person name="Banfield J.F."/>
        </authorList>
    </citation>
    <scope>NUCLEOTIDE SEQUENCE [LARGE SCALE GENOMIC DNA]</scope>
</reference>
<keyword evidence="1" id="KW-1133">Transmembrane helix</keyword>